<dbReference type="EMBL" id="CFOE01000372">
    <property type="protein sequence ID" value="CFE40824.1"/>
    <property type="molecule type" value="Genomic_DNA"/>
</dbReference>
<gene>
    <name evidence="2" type="ORF">ERS007681_02655</name>
</gene>
<dbReference type="PANTHER" id="PTHR43010:SF1">
    <property type="entry name" value="USPA DOMAIN-CONTAINING PROTEIN"/>
    <property type="match status" value="1"/>
</dbReference>
<name>A0A654TAN8_MYCTX</name>
<dbReference type="AlphaFoldDB" id="A0A654TAN8"/>
<proteinExistence type="predicted"/>
<dbReference type="CDD" id="cd00293">
    <property type="entry name" value="USP-like"/>
    <property type="match status" value="1"/>
</dbReference>
<reference evidence="2 3" key="1">
    <citation type="submission" date="2015-03" db="EMBL/GenBank/DDBJ databases">
        <authorList>
            <consortium name="Pathogen Informatics"/>
        </authorList>
    </citation>
    <scope>NUCLEOTIDE SEQUENCE [LARGE SCALE GENOMIC DNA]</scope>
    <source>
        <strain evidence="2 3">G09901357</strain>
    </source>
</reference>
<sequence length="131" mass="14443">MTIVVGYLAGKVGPSALHLAVRVARMHKTSLTVATIVRRHWPTPSLARVDAEYELWSEQLAAASAREAQRYLRRLADGIEVSYHHRAHRSVSAGLLDVVEELEAEVLVLGSFPSGRRARVLIGSTADRLLH</sequence>
<evidence type="ECO:0000259" key="1">
    <source>
        <dbReference type="Pfam" id="PF00582"/>
    </source>
</evidence>
<organism evidence="2 3">
    <name type="scientific">Mycobacterium tuberculosis</name>
    <dbReference type="NCBI Taxonomy" id="1773"/>
    <lineage>
        <taxon>Bacteria</taxon>
        <taxon>Bacillati</taxon>
        <taxon>Actinomycetota</taxon>
        <taxon>Actinomycetes</taxon>
        <taxon>Mycobacteriales</taxon>
        <taxon>Mycobacteriaceae</taxon>
        <taxon>Mycobacterium</taxon>
        <taxon>Mycobacterium tuberculosis complex</taxon>
    </lineage>
</organism>
<dbReference type="Gene3D" id="3.40.50.620">
    <property type="entry name" value="HUPs"/>
    <property type="match status" value="1"/>
</dbReference>
<dbReference type="InterPro" id="IPR051688">
    <property type="entry name" value="USP_A"/>
</dbReference>
<feature type="domain" description="UspA" evidence="1">
    <location>
        <begin position="2"/>
        <end position="131"/>
    </location>
</feature>
<dbReference type="Proteomes" id="UP000048289">
    <property type="component" value="Unassembled WGS sequence"/>
</dbReference>
<evidence type="ECO:0000313" key="3">
    <source>
        <dbReference type="Proteomes" id="UP000048289"/>
    </source>
</evidence>
<evidence type="ECO:0000313" key="2">
    <source>
        <dbReference type="EMBL" id="CFE40824.1"/>
    </source>
</evidence>
<protein>
    <submittedName>
        <fullName evidence="2">Universal stress protein</fullName>
    </submittedName>
</protein>
<dbReference type="SUPFAM" id="SSF52402">
    <property type="entry name" value="Adenine nucleotide alpha hydrolases-like"/>
    <property type="match status" value="1"/>
</dbReference>
<accession>A0A654TAN8</accession>
<dbReference type="PANTHER" id="PTHR43010">
    <property type="entry name" value="UNIVERSAL STRESS PROTEIN SLR1230"/>
    <property type="match status" value="1"/>
</dbReference>
<dbReference type="InterPro" id="IPR014729">
    <property type="entry name" value="Rossmann-like_a/b/a_fold"/>
</dbReference>
<dbReference type="Pfam" id="PF00582">
    <property type="entry name" value="Usp"/>
    <property type="match status" value="1"/>
</dbReference>
<dbReference type="InterPro" id="IPR006016">
    <property type="entry name" value="UspA"/>
</dbReference>